<dbReference type="Pfam" id="PF07687">
    <property type="entry name" value="M20_dimer"/>
    <property type="match status" value="1"/>
</dbReference>
<dbReference type="NCBIfam" id="TIGR01891">
    <property type="entry name" value="amidohydrolases"/>
    <property type="match status" value="1"/>
</dbReference>
<proteinExistence type="predicted"/>
<gene>
    <name evidence="3" type="ORF">GSM42_15835</name>
</gene>
<keyword evidence="3" id="KW-0378">Hydrolase</keyword>
<reference evidence="3 4" key="1">
    <citation type="submission" date="2019-12" db="EMBL/GenBank/DDBJ databases">
        <title>Whole-genome analyses of novel actinobacteria.</title>
        <authorList>
            <person name="Sahin N."/>
            <person name="Saygin H."/>
        </authorList>
    </citation>
    <scope>NUCLEOTIDE SEQUENCE [LARGE SCALE GENOMIC DNA]</scope>
    <source>
        <strain evidence="3 4">KC615</strain>
    </source>
</reference>
<accession>A0A6I4VX06</accession>
<evidence type="ECO:0000313" key="3">
    <source>
        <dbReference type="EMBL" id="MXQ55158.1"/>
    </source>
</evidence>
<dbReference type="InterPro" id="IPR011650">
    <property type="entry name" value="Peptidase_M20_dimer"/>
</dbReference>
<feature type="binding site" evidence="1">
    <location>
        <position position="94"/>
    </location>
    <ligand>
        <name>Mn(2+)</name>
        <dbReference type="ChEBI" id="CHEBI:29035"/>
        <label>2</label>
    </ligand>
</feature>
<feature type="binding site" evidence="1">
    <location>
        <position position="128"/>
    </location>
    <ligand>
        <name>Mn(2+)</name>
        <dbReference type="ChEBI" id="CHEBI:29035"/>
        <label>2</label>
    </ligand>
</feature>
<dbReference type="InterPro" id="IPR037484">
    <property type="entry name" value="AmhX-like"/>
</dbReference>
<comment type="cofactor">
    <cofactor evidence="1">
        <name>Mn(2+)</name>
        <dbReference type="ChEBI" id="CHEBI:29035"/>
    </cofactor>
    <text evidence="1">The Mn(2+) ion enhances activity.</text>
</comment>
<keyword evidence="1" id="KW-0464">Manganese</keyword>
<dbReference type="SUPFAM" id="SSF55031">
    <property type="entry name" value="Bacterial exopeptidase dimerisation domain"/>
    <property type="match status" value="1"/>
</dbReference>
<evidence type="ECO:0000259" key="2">
    <source>
        <dbReference type="Pfam" id="PF07687"/>
    </source>
</evidence>
<dbReference type="PANTHER" id="PTHR11014:SF122">
    <property type="entry name" value="AMIDOHYDROLASE AMHX"/>
    <property type="match status" value="1"/>
</dbReference>
<dbReference type="InterPro" id="IPR002933">
    <property type="entry name" value="Peptidase_M20"/>
</dbReference>
<feature type="binding site" evidence="1">
    <location>
        <position position="152"/>
    </location>
    <ligand>
        <name>Mn(2+)</name>
        <dbReference type="ChEBI" id="CHEBI:29035"/>
        <label>2</label>
    </ligand>
</feature>
<feature type="binding site" evidence="1">
    <location>
        <position position="92"/>
    </location>
    <ligand>
        <name>Mn(2+)</name>
        <dbReference type="ChEBI" id="CHEBI:29035"/>
        <label>2</label>
    </ligand>
</feature>
<sequence>MKKTIETLKPTIFEIYDRLHGHPEISWQEHHTTSFLADFLRKSGCEVTTFPDCTGVVGTIGNGKSDLSVGLRADMDALWQEVDGKFQANHSCGHDAHMTMVLGVLLVLQAQKIEVPGRIMFLFQPAEEQGNGALKMIENKVVDELDFLYGVHVRPMDEVPHNQAAAGILHGANQTIFGSITGYDAHGARPHQGNNAIEVISTIVEQLKGIHLDPTTPYSIKMTQVTAGEKNTNIIPGSAKFHLDLRAQTNEAMNELVHKTGHVLQSVARLYQTSIYYESSNQVYAATINKTAQKLMEYAITQTLGEENLMAPIVTPGAEDFHYYTKERPHLKATMLGLGCDLQPGLHHPNMTFNREALLNGIEILTRTVLHTFDK</sequence>
<dbReference type="InterPro" id="IPR017439">
    <property type="entry name" value="Amidohydrolase"/>
</dbReference>
<dbReference type="GO" id="GO:0016787">
    <property type="term" value="F:hydrolase activity"/>
    <property type="evidence" value="ECO:0007669"/>
    <property type="project" value="UniProtKB-KW"/>
</dbReference>
<dbReference type="AlphaFoldDB" id="A0A6I4VX06"/>
<dbReference type="RefSeq" id="WP_160802512.1">
    <property type="nucleotide sequence ID" value="NZ_WUUL01000012.1"/>
</dbReference>
<dbReference type="PIRSF" id="PIRSF005962">
    <property type="entry name" value="Pept_M20D_amidohydro"/>
    <property type="match status" value="1"/>
</dbReference>
<dbReference type="Proteomes" id="UP000430692">
    <property type="component" value="Unassembled WGS sequence"/>
</dbReference>
<comment type="caution">
    <text evidence="3">The sequence shown here is derived from an EMBL/GenBank/DDBJ whole genome shotgun (WGS) entry which is preliminary data.</text>
</comment>
<name>A0A6I4VX06_9BACL</name>
<dbReference type="SUPFAM" id="SSF53187">
    <property type="entry name" value="Zn-dependent exopeptidases"/>
    <property type="match status" value="1"/>
</dbReference>
<protein>
    <submittedName>
        <fullName evidence="3">Amidohydrolase</fullName>
    </submittedName>
</protein>
<dbReference type="GO" id="GO:0046872">
    <property type="term" value="F:metal ion binding"/>
    <property type="evidence" value="ECO:0007669"/>
    <property type="project" value="UniProtKB-KW"/>
</dbReference>
<feature type="binding site" evidence="1">
    <location>
        <position position="347"/>
    </location>
    <ligand>
        <name>Mn(2+)</name>
        <dbReference type="ChEBI" id="CHEBI:29035"/>
        <label>2</label>
    </ligand>
</feature>
<organism evidence="3 4">
    <name type="scientific">Shimazuella alba</name>
    <dbReference type="NCBI Taxonomy" id="2690964"/>
    <lineage>
        <taxon>Bacteria</taxon>
        <taxon>Bacillati</taxon>
        <taxon>Bacillota</taxon>
        <taxon>Bacilli</taxon>
        <taxon>Bacillales</taxon>
        <taxon>Thermoactinomycetaceae</taxon>
        <taxon>Shimazuella</taxon>
    </lineage>
</organism>
<dbReference type="CDD" id="cd08018">
    <property type="entry name" value="M20_Acy1_amhX-like"/>
    <property type="match status" value="1"/>
</dbReference>
<evidence type="ECO:0000256" key="1">
    <source>
        <dbReference type="PIRSR" id="PIRSR005962-1"/>
    </source>
</evidence>
<dbReference type="EMBL" id="WUUL01000012">
    <property type="protein sequence ID" value="MXQ55158.1"/>
    <property type="molecule type" value="Genomic_DNA"/>
</dbReference>
<evidence type="ECO:0000313" key="4">
    <source>
        <dbReference type="Proteomes" id="UP000430692"/>
    </source>
</evidence>
<keyword evidence="4" id="KW-1185">Reference proteome</keyword>
<dbReference type="Pfam" id="PF01546">
    <property type="entry name" value="Peptidase_M20"/>
    <property type="match status" value="1"/>
</dbReference>
<feature type="domain" description="Peptidase M20 dimerisation" evidence="2">
    <location>
        <begin position="180"/>
        <end position="266"/>
    </location>
</feature>
<dbReference type="Gene3D" id="3.30.70.360">
    <property type="match status" value="1"/>
</dbReference>
<dbReference type="PANTHER" id="PTHR11014">
    <property type="entry name" value="PEPTIDASE M20 FAMILY MEMBER"/>
    <property type="match status" value="1"/>
</dbReference>
<dbReference type="Gene3D" id="3.40.630.10">
    <property type="entry name" value="Zn peptidases"/>
    <property type="match status" value="1"/>
</dbReference>
<keyword evidence="1" id="KW-0479">Metal-binding</keyword>
<dbReference type="InterPro" id="IPR036264">
    <property type="entry name" value="Bact_exopeptidase_dim_dom"/>
</dbReference>